<evidence type="ECO:0000313" key="2">
    <source>
        <dbReference type="EMBL" id="HIS31213.1"/>
    </source>
</evidence>
<keyword evidence="1" id="KW-0812">Transmembrane</keyword>
<organism evidence="2 3">
    <name type="scientific">Candidatus Limivivens intestinipullorum</name>
    <dbReference type="NCBI Taxonomy" id="2840858"/>
    <lineage>
        <taxon>Bacteria</taxon>
        <taxon>Bacillati</taxon>
        <taxon>Bacillota</taxon>
        <taxon>Clostridia</taxon>
        <taxon>Lachnospirales</taxon>
        <taxon>Lachnospiraceae</taxon>
        <taxon>Lachnospiraceae incertae sedis</taxon>
        <taxon>Candidatus Limivivens</taxon>
    </lineage>
</organism>
<proteinExistence type="predicted"/>
<dbReference type="AlphaFoldDB" id="A0A9D1ESN6"/>
<sequence>MKKKLVKWMNVLSIAAMLILVICQFTPYWQYEGGSGSINGYIWFPSHHTQLASYLEESVGTAVEMNDVIGMPILILVLAVIGLICCFRYFDGPATAIIAVIAGIVGLWGYLSGSIYSLGSPYGLHIALCAIILILGLVGTAAYVISQKQETVYA</sequence>
<dbReference type="Proteomes" id="UP000823935">
    <property type="component" value="Unassembled WGS sequence"/>
</dbReference>
<keyword evidence="1" id="KW-0472">Membrane</keyword>
<feature type="transmembrane region" description="Helical" evidence="1">
    <location>
        <begin position="97"/>
        <end position="116"/>
    </location>
</feature>
<evidence type="ECO:0000256" key="1">
    <source>
        <dbReference type="SAM" id="Phobius"/>
    </source>
</evidence>
<evidence type="ECO:0000313" key="3">
    <source>
        <dbReference type="Proteomes" id="UP000823935"/>
    </source>
</evidence>
<reference evidence="2" key="2">
    <citation type="journal article" date="2021" name="PeerJ">
        <title>Extensive microbial diversity within the chicken gut microbiome revealed by metagenomics and culture.</title>
        <authorList>
            <person name="Gilroy R."/>
            <person name="Ravi A."/>
            <person name="Getino M."/>
            <person name="Pursley I."/>
            <person name="Horton D.L."/>
            <person name="Alikhan N.F."/>
            <person name="Baker D."/>
            <person name="Gharbi K."/>
            <person name="Hall N."/>
            <person name="Watson M."/>
            <person name="Adriaenssens E.M."/>
            <person name="Foster-Nyarko E."/>
            <person name="Jarju S."/>
            <person name="Secka A."/>
            <person name="Antonio M."/>
            <person name="Oren A."/>
            <person name="Chaudhuri R.R."/>
            <person name="La Ragione R."/>
            <person name="Hildebrand F."/>
            <person name="Pallen M.J."/>
        </authorList>
    </citation>
    <scope>NUCLEOTIDE SEQUENCE</scope>
    <source>
        <strain evidence="2">CHK190-19873</strain>
    </source>
</reference>
<keyword evidence="1" id="KW-1133">Transmembrane helix</keyword>
<dbReference type="EMBL" id="DVIQ01000033">
    <property type="protein sequence ID" value="HIS31213.1"/>
    <property type="molecule type" value="Genomic_DNA"/>
</dbReference>
<gene>
    <name evidence="2" type="ORF">IAB44_06665</name>
</gene>
<name>A0A9D1ESN6_9FIRM</name>
<accession>A0A9D1ESN6</accession>
<feature type="transmembrane region" description="Helical" evidence="1">
    <location>
        <begin position="122"/>
        <end position="145"/>
    </location>
</feature>
<protein>
    <submittedName>
        <fullName evidence="2">Uncharacterized protein</fullName>
    </submittedName>
</protein>
<reference evidence="2" key="1">
    <citation type="submission" date="2020-10" db="EMBL/GenBank/DDBJ databases">
        <authorList>
            <person name="Gilroy R."/>
        </authorList>
    </citation>
    <scope>NUCLEOTIDE SEQUENCE</scope>
    <source>
        <strain evidence="2">CHK190-19873</strain>
    </source>
</reference>
<comment type="caution">
    <text evidence="2">The sequence shown here is derived from an EMBL/GenBank/DDBJ whole genome shotgun (WGS) entry which is preliminary data.</text>
</comment>
<feature type="transmembrane region" description="Helical" evidence="1">
    <location>
        <begin position="69"/>
        <end position="90"/>
    </location>
</feature>